<dbReference type="InterPro" id="IPR016195">
    <property type="entry name" value="Pol/histidinol_Pase-like"/>
</dbReference>
<evidence type="ECO:0000256" key="6">
    <source>
        <dbReference type="ARBA" id="ARBA00023102"/>
    </source>
</evidence>
<reference evidence="10 11" key="1">
    <citation type="journal article" date="2010" name="Stand. Genomic Sci.">
        <title>Complete genome sequence of Spirochaeta smaragdinae type strain (SEBR 4228).</title>
        <authorList>
            <person name="Mavromatis K."/>
            <person name="Yasawong M."/>
            <person name="Chertkov O."/>
            <person name="Lapidus A."/>
            <person name="Lucas S."/>
            <person name="Nolan M."/>
            <person name="Del Rio T.G."/>
            <person name="Tice H."/>
            <person name="Cheng J.F."/>
            <person name="Pitluck S."/>
            <person name="Liolios K."/>
            <person name="Ivanova N."/>
            <person name="Tapia R."/>
            <person name="Han C."/>
            <person name="Bruce D."/>
            <person name="Goodwin L."/>
            <person name="Pati A."/>
            <person name="Chen A."/>
            <person name="Palaniappan K."/>
            <person name="Land M."/>
            <person name="Hauser L."/>
            <person name="Chang Y.J."/>
            <person name="Jeffries C.D."/>
            <person name="Detter J.C."/>
            <person name="Rohde M."/>
            <person name="Brambilla E."/>
            <person name="Spring S."/>
            <person name="Goker M."/>
            <person name="Sikorski J."/>
            <person name="Woyke T."/>
            <person name="Bristow J."/>
            <person name="Eisen J.A."/>
            <person name="Markowitz V."/>
            <person name="Hugenholtz P."/>
            <person name="Klenk H.P."/>
            <person name="Kyrpides N.C."/>
        </authorList>
    </citation>
    <scope>NUCLEOTIDE SEQUENCE [LARGE SCALE GENOMIC DNA]</scope>
    <source>
        <strain evidence="11">DSM 11293 / JCM 15392 / SEBR 4228</strain>
    </source>
</reference>
<dbReference type="PANTHER" id="PTHR21039:SF0">
    <property type="entry name" value="HISTIDINOL-PHOSPHATASE"/>
    <property type="match status" value="1"/>
</dbReference>
<dbReference type="KEGG" id="ssm:Spirs_0453"/>
<keyword evidence="6 8" id="KW-0368">Histidine biosynthesis</keyword>
<evidence type="ECO:0000256" key="8">
    <source>
        <dbReference type="RuleBase" id="RU366003"/>
    </source>
</evidence>
<accession>E1RB70</accession>
<evidence type="ECO:0000256" key="1">
    <source>
        <dbReference type="ARBA" id="ARBA00004970"/>
    </source>
</evidence>
<dbReference type="Pfam" id="PF02811">
    <property type="entry name" value="PHP"/>
    <property type="match status" value="1"/>
</dbReference>
<dbReference type="UniPathway" id="UPA00031">
    <property type="reaction ID" value="UER00013"/>
</dbReference>
<dbReference type="EMBL" id="CP002116">
    <property type="protein sequence ID" value="ADK79600.1"/>
    <property type="molecule type" value="Genomic_DNA"/>
</dbReference>
<dbReference type="GO" id="GO:0000105">
    <property type="term" value="P:L-histidine biosynthetic process"/>
    <property type="evidence" value="ECO:0007669"/>
    <property type="project" value="UniProtKB-UniRule"/>
</dbReference>
<gene>
    <name evidence="10" type="ordered locus">Spirs_0453</name>
</gene>
<sequence>MRLANYHTHSLWCDGKGTLGDYVETAIAKGFEALGFSGHAPLPFPNDWTMTEKGIVGYISDVRTLRDLYEDKLEIYLGLEVDFIEGVTTPASSWIGSLGMDYLIGAVHMLQDPKDGLCYSVDGSEAELHHLIDVSFSGDVEAMIRAYYRAVILLVQDGGFDFLAHFDLVKKHNVKTPFFDEEASWYKDVVSKALDAIADKGIPLEMNTGALSRGYREDPYPSQWILEGCRERGIPMLINSDAHRPEWLDYAFPTCRSMLTAAGYKTVRMLIQGRWQKVPLEEV</sequence>
<dbReference type="InterPro" id="IPR004013">
    <property type="entry name" value="PHP_dom"/>
</dbReference>
<dbReference type="GO" id="GO:0004401">
    <property type="term" value="F:histidinol-phosphatase activity"/>
    <property type="evidence" value="ECO:0007669"/>
    <property type="project" value="UniProtKB-UniRule"/>
</dbReference>
<evidence type="ECO:0000313" key="10">
    <source>
        <dbReference type="EMBL" id="ADK79600.1"/>
    </source>
</evidence>
<dbReference type="AlphaFoldDB" id="E1RB70"/>
<dbReference type="STRING" id="573413.Spirs_0453"/>
<evidence type="ECO:0000256" key="5">
    <source>
        <dbReference type="ARBA" id="ARBA00022801"/>
    </source>
</evidence>
<dbReference type="OrthoDB" id="9775255at2"/>
<dbReference type="InterPro" id="IPR010140">
    <property type="entry name" value="Histidinol_P_phosphatase_HisJ"/>
</dbReference>
<comment type="similarity">
    <text evidence="2 8">Belongs to the PHP hydrolase family. HisK subfamily.</text>
</comment>
<evidence type="ECO:0000256" key="4">
    <source>
        <dbReference type="ARBA" id="ARBA00022605"/>
    </source>
</evidence>
<feature type="domain" description="PHP" evidence="9">
    <location>
        <begin position="6"/>
        <end position="208"/>
    </location>
</feature>
<keyword evidence="4 8" id="KW-0028">Amino-acid biosynthesis</keyword>
<dbReference type="SUPFAM" id="SSF89550">
    <property type="entry name" value="PHP domain-like"/>
    <property type="match status" value="1"/>
</dbReference>
<evidence type="ECO:0000313" key="11">
    <source>
        <dbReference type="Proteomes" id="UP000002318"/>
    </source>
</evidence>
<dbReference type="RefSeq" id="WP_013253064.1">
    <property type="nucleotide sequence ID" value="NC_014364.1"/>
</dbReference>
<comment type="catalytic activity">
    <reaction evidence="7 8">
        <text>L-histidinol phosphate + H2O = L-histidinol + phosphate</text>
        <dbReference type="Rhea" id="RHEA:14465"/>
        <dbReference type="ChEBI" id="CHEBI:15377"/>
        <dbReference type="ChEBI" id="CHEBI:43474"/>
        <dbReference type="ChEBI" id="CHEBI:57699"/>
        <dbReference type="ChEBI" id="CHEBI:57980"/>
        <dbReference type="EC" id="3.1.3.15"/>
    </reaction>
</comment>
<evidence type="ECO:0000256" key="2">
    <source>
        <dbReference type="ARBA" id="ARBA00009152"/>
    </source>
</evidence>
<dbReference type="Gene3D" id="3.20.20.140">
    <property type="entry name" value="Metal-dependent hydrolases"/>
    <property type="match status" value="1"/>
</dbReference>
<evidence type="ECO:0000256" key="3">
    <source>
        <dbReference type="ARBA" id="ARBA00013085"/>
    </source>
</evidence>
<keyword evidence="5 8" id="KW-0378">Hydrolase</keyword>
<dbReference type="PANTHER" id="PTHR21039">
    <property type="entry name" value="HISTIDINOL PHOSPHATASE-RELATED"/>
    <property type="match status" value="1"/>
</dbReference>
<dbReference type="CDD" id="cd12110">
    <property type="entry name" value="PHP_HisPPase_Hisj_like"/>
    <property type="match status" value="1"/>
</dbReference>
<evidence type="ECO:0000259" key="9">
    <source>
        <dbReference type="Pfam" id="PF02811"/>
    </source>
</evidence>
<dbReference type="EC" id="3.1.3.15" evidence="3 8"/>
<dbReference type="NCBIfam" id="TIGR01856">
    <property type="entry name" value="hisJ_fam"/>
    <property type="match status" value="1"/>
</dbReference>
<dbReference type="HOGENOM" id="CLU_054611_2_1_12"/>
<keyword evidence="11" id="KW-1185">Reference proteome</keyword>
<name>E1RB70_SEDSS</name>
<evidence type="ECO:0000256" key="7">
    <source>
        <dbReference type="ARBA" id="ARBA00049158"/>
    </source>
</evidence>
<dbReference type="GO" id="GO:0005737">
    <property type="term" value="C:cytoplasm"/>
    <property type="evidence" value="ECO:0007669"/>
    <property type="project" value="TreeGrafter"/>
</dbReference>
<proteinExistence type="inferred from homology"/>
<comment type="pathway">
    <text evidence="1 8">Amino-acid biosynthesis; L-histidine biosynthesis; L-histidine from 5-phospho-alpha-D-ribose 1-diphosphate: step 8/9.</text>
</comment>
<organism evidence="10 11">
    <name type="scientific">Sediminispirochaeta smaragdinae (strain DSM 11293 / JCM 15392 / SEBR 4228)</name>
    <name type="common">Spirochaeta smaragdinae</name>
    <dbReference type="NCBI Taxonomy" id="573413"/>
    <lineage>
        <taxon>Bacteria</taxon>
        <taxon>Pseudomonadati</taxon>
        <taxon>Spirochaetota</taxon>
        <taxon>Spirochaetia</taxon>
        <taxon>Spirochaetales</taxon>
        <taxon>Spirochaetaceae</taxon>
        <taxon>Sediminispirochaeta</taxon>
    </lineage>
</organism>
<dbReference type="Proteomes" id="UP000002318">
    <property type="component" value="Chromosome"/>
</dbReference>
<dbReference type="eggNOG" id="COG1387">
    <property type="taxonomic scope" value="Bacteria"/>
</dbReference>
<protein>
    <recommendedName>
        <fullName evidence="3 8">Histidinol-phosphatase</fullName>
        <shortName evidence="8">HolPase</shortName>
        <ecNumber evidence="3 8">3.1.3.15</ecNumber>
    </recommendedName>
</protein>